<geneLocation type="plasmid" evidence="2 3">
    <name>unnamed2</name>
</geneLocation>
<dbReference type="EMBL" id="CP040762">
    <property type="protein sequence ID" value="QDA36162.1"/>
    <property type="molecule type" value="Genomic_DNA"/>
</dbReference>
<protein>
    <submittedName>
        <fullName evidence="2">GAF domain-containing protein</fullName>
    </submittedName>
</protein>
<dbReference type="Pfam" id="PF01590">
    <property type="entry name" value="GAF"/>
    <property type="match status" value="1"/>
</dbReference>
<dbReference type="Gene3D" id="3.30.450.40">
    <property type="match status" value="1"/>
</dbReference>
<dbReference type="InterPro" id="IPR035965">
    <property type="entry name" value="PAS-like_dom_sf"/>
</dbReference>
<dbReference type="AlphaFoldDB" id="A0A4Y5SRM5"/>
<dbReference type="SUPFAM" id="SSF55781">
    <property type="entry name" value="GAF domain-like"/>
    <property type="match status" value="1"/>
</dbReference>
<name>A0A4Y5SRM5_9RHOB</name>
<sequence>MGQLSIERTHVFDRVVQTCKSLFNCEASLISLIDEKNDRQFFKAEAGLPESLAEKRETPLAYSFCKTVVAQSKPLVVFNAAIDVRFKDNPSVEEFGIMAYLGVPIKDRHGDAIAALCVIDIKARSWSTNDVDILAALGTGVSSQVQLMLALQTSKGFEEFNLNNDDVPQASELFPSALFQYFQHADGRETIDQVSSGCMRIWEVSEAEIMDSFGNIFAMCISDDLVGAYASLGHAAGSLVSWNHQWRIVTPSGHQKWLRGHGQPEMVPGGGIKWSALVQDITQVRENANFT</sequence>
<feature type="domain" description="GAF" evidence="1">
    <location>
        <begin position="7"/>
        <end position="155"/>
    </location>
</feature>
<dbReference type="InterPro" id="IPR003018">
    <property type="entry name" value="GAF"/>
</dbReference>
<dbReference type="Gene3D" id="3.30.450.20">
    <property type="entry name" value="PAS domain"/>
    <property type="match status" value="1"/>
</dbReference>
<dbReference type="SMART" id="SM00065">
    <property type="entry name" value="GAF"/>
    <property type="match status" value="1"/>
</dbReference>
<dbReference type="SUPFAM" id="SSF55785">
    <property type="entry name" value="PYP-like sensor domain (PAS domain)"/>
    <property type="match status" value="1"/>
</dbReference>
<accession>A0A4Y5SRM5</accession>
<organism evidence="2 3">
    <name type="scientific">Paracoccus liaowanqingii</name>
    <dbReference type="NCBI Taxonomy" id="2560053"/>
    <lineage>
        <taxon>Bacteria</taxon>
        <taxon>Pseudomonadati</taxon>
        <taxon>Pseudomonadota</taxon>
        <taxon>Alphaproteobacteria</taxon>
        <taxon>Rhodobacterales</taxon>
        <taxon>Paracoccaceae</taxon>
        <taxon>Paracoccus</taxon>
    </lineage>
</organism>
<dbReference type="PANTHER" id="PTHR43102">
    <property type="entry name" value="SLR1143 PROTEIN"/>
    <property type="match status" value="1"/>
</dbReference>
<dbReference type="KEGG" id="plia:E4191_18645"/>
<evidence type="ECO:0000313" key="3">
    <source>
        <dbReference type="Proteomes" id="UP000296374"/>
    </source>
</evidence>
<keyword evidence="2" id="KW-0614">Plasmid</keyword>
<evidence type="ECO:0000259" key="1">
    <source>
        <dbReference type="SMART" id="SM00065"/>
    </source>
</evidence>
<gene>
    <name evidence="2" type="ORF">E4191_18645</name>
</gene>
<reference evidence="3" key="1">
    <citation type="submission" date="2019-05" db="EMBL/GenBank/DDBJ databases">
        <title>Tamlana fucoidanivorans sp. nov., isolated from the surface of algae collected from Fujian province in China.</title>
        <authorList>
            <person name="Li J."/>
        </authorList>
    </citation>
    <scope>NUCLEOTIDE SEQUENCE [LARGE SCALE GENOMIC DNA]</scope>
    <source>
        <strain evidence="3">2251</strain>
        <plasmid evidence="3">unnamed2</plasmid>
    </source>
</reference>
<dbReference type="InterPro" id="IPR029016">
    <property type="entry name" value="GAF-like_dom_sf"/>
</dbReference>
<dbReference type="Proteomes" id="UP000296374">
    <property type="component" value="Plasmid unnamed2"/>
</dbReference>
<evidence type="ECO:0000313" key="2">
    <source>
        <dbReference type="EMBL" id="QDA36162.1"/>
    </source>
</evidence>
<dbReference type="PANTHER" id="PTHR43102:SF2">
    <property type="entry name" value="GAF DOMAIN-CONTAINING PROTEIN"/>
    <property type="match status" value="1"/>
</dbReference>
<proteinExistence type="predicted"/>